<keyword evidence="4" id="KW-0997">Cell inner membrane</keyword>
<evidence type="ECO:0000256" key="8">
    <source>
        <dbReference type="ARBA" id="ARBA00035655"/>
    </source>
</evidence>
<keyword evidence="5 9" id="KW-0812">Transmembrane</keyword>
<keyword evidence="6 9" id="KW-1133">Transmembrane helix</keyword>
<feature type="transmembrane region" description="Helical" evidence="9">
    <location>
        <begin position="118"/>
        <end position="138"/>
    </location>
</feature>
<evidence type="ECO:0000313" key="10">
    <source>
        <dbReference type="EMBL" id="QPJ65575.1"/>
    </source>
</evidence>
<dbReference type="AlphaFoldDB" id="A0A7T0C303"/>
<accession>A0A7T0C303</accession>
<evidence type="ECO:0000256" key="6">
    <source>
        <dbReference type="ARBA" id="ARBA00022989"/>
    </source>
</evidence>
<comment type="similarity">
    <text evidence="8">Belongs to the TsuA/YedE (TC 9.B.102) family.</text>
</comment>
<keyword evidence="7 9" id="KW-0472">Membrane</keyword>
<feature type="transmembrane region" description="Helical" evidence="9">
    <location>
        <begin position="78"/>
        <end position="97"/>
    </location>
</feature>
<dbReference type="EMBL" id="CP048620">
    <property type="protein sequence ID" value="QPJ65575.1"/>
    <property type="molecule type" value="Genomic_DNA"/>
</dbReference>
<evidence type="ECO:0000256" key="4">
    <source>
        <dbReference type="ARBA" id="ARBA00022519"/>
    </source>
</evidence>
<dbReference type="InterPro" id="IPR007272">
    <property type="entry name" value="Sulf_transp_TsuA/YedE"/>
</dbReference>
<protein>
    <submittedName>
        <fullName evidence="10">YeeE/YedE family protein</fullName>
    </submittedName>
</protein>
<feature type="transmembrane region" description="Helical" evidence="9">
    <location>
        <begin position="12"/>
        <end position="30"/>
    </location>
</feature>
<evidence type="ECO:0000256" key="9">
    <source>
        <dbReference type="SAM" id="Phobius"/>
    </source>
</evidence>
<dbReference type="Pfam" id="PF04143">
    <property type="entry name" value="Sulf_transp"/>
    <property type="match status" value="1"/>
</dbReference>
<keyword evidence="3" id="KW-1003">Cell membrane</keyword>
<sequence length="179" mass="19104">MISIFRQQRWSPYAVGAGLGVLSWLTFVFMDKALGVSTTLVRLAGGLESVFARDRVHANTYFAKYLGTVETPLPVVDWQFALVAMIFLGAFVSAKLSGQQGGEKLSAIWQDRFGPSAAKRYLGAFAGGVILIMGARLAGGCTSGHAVSGGMQLAVSSWAFTIAMFASGVVVAILMFKRR</sequence>
<organism evidence="10 11">
    <name type="scientific">Candidatus Nitrohelix vancouverensis</name>
    <dbReference type="NCBI Taxonomy" id="2705534"/>
    <lineage>
        <taxon>Bacteria</taxon>
        <taxon>Pseudomonadati</taxon>
        <taxon>Nitrospinota/Tectimicrobiota group</taxon>
        <taxon>Nitrospinota</taxon>
        <taxon>Nitrospinia</taxon>
        <taxon>Nitrospinales</taxon>
        <taxon>Nitrospinaceae</taxon>
        <taxon>Candidatus Nitrohelix</taxon>
    </lineage>
</organism>
<feature type="transmembrane region" description="Helical" evidence="9">
    <location>
        <begin position="158"/>
        <end position="176"/>
    </location>
</feature>
<evidence type="ECO:0000313" key="11">
    <source>
        <dbReference type="Proteomes" id="UP000594464"/>
    </source>
</evidence>
<dbReference type="Proteomes" id="UP000594464">
    <property type="component" value="Chromosome"/>
</dbReference>
<dbReference type="GO" id="GO:0005886">
    <property type="term" value="C:plasma membrane"/>
    <property type="evidence" value="ECO:0007669"/>
    <property type="project" value="UniProtKB-SubCell"/>
</dbReference>
<reference evidence="11" key="1">
    <citation type="submission" date="2020-02" db="EMBL/GenBank/DDBJ databases">
        <title>Genomic and physiological characterization of two novel Nitrospinaceae genera.</title>
        <authorList>
            <person name="Mueller A.J."/>
            <person name="Jung M.-Y."/>
            <person name="Strachan C.R."/>
            <person name="Herbold C.W."/>
            <person name="Kirkegaard R.H."/>
            <person name="Daims H."/>
        </authorList>
    </citation>
    <scope>NUCLEOTIDE SEQUENCE [LARGE SCALE GENOMIC DNA]</scope>
</reference>
<dbReference type="PANTHER" id="PTHR30574:SF1">
    <property type="entry name" value="SULPHUR TRANSPORT DOMAIN-CONTAINING PROTEIN"/>
    <property type="match status" value="1"/>
</dbReference>
<gene>
    <name evidence="10" type="ORF">G3M78_09285</name>
</gene>
<proteinExistence type="inferred from homology"/>
<evidence type="ECO:0000256" key="5">
    <source>
        <dbReference type="ARBA" id="ARBA00022692"/>
    </source>
</evidence>
<evidence type="ECO:0000256" key="7">
    <source>
        <dbReference type="ARBA" id="ARBA00023136"/>
    </source>
</evidence>
<evidence type="ECO:0000256" key="3">
    <source>
        <dbReference type="ARBA" id="ARBA00022475"/>
    </source>
</evidence>
<evidence type="ECO:0000256" key="2">
    <source>
        <dbReference type="ARBA" id="ARBA00022448"/>
    </source>
</evidence>
<keyword evidence="2" id="KW-0813">Transport</keyword>
<dbReference type="KEGG" id="nva:G3M78_09285"/>
<evidence type="ECO:0000256" key="1">
    <source>
        <dbReference type="ARBA" id="ARBA00004429"/>
    </source>
</evidence>
<comment type="subcellular location">
    <subcellularLocation>
        <location evidence="1">Cell inner membrane</location>
        <topology evidence="1">Multi-pass membrane protein</topology>
    </subcellularLocation>
</comment>
<dbReference type="PANTHER" id="PTHR30574">
    <property type="entry name" value="INNER MEMBRANE PROTEIN YEDE"/>
    <property type="match status" value="1"/>
</dbReference>
<name>A0A7T0C303_9BACT</name>